<keyword evidence="2" id="KW-1185">Reference proteome</keyword>
<dbReference type="InterPro" id="IPR028082">
    <property type="entry name" value="Peripla_BP_I"/>
</dbReference>
<accession>A0A8J4X9F3</accession>
<dbReference type="Gene3D" id="3.40.50.2300">
    <property type="match status" value="2"/>
</dbReference>
<reference evidence="1" key="1">
    <citation type="submission" date="2020-07" db="EMBL/GenBank/DDBJ databases">
        <title>Clarias magur genome sequencing, assembly and annotation.</title>
        <authorList>
            <person name="Kushwaha B."/>
            <person name="Kumar R."/>
            <person name="Das P."/>
            <person name="Joshi C.G."/>
            <person name="Kumar D."/>
            <person name="Nagpure N.S."/>
            <person name="Pandey M."/>
            <person name="Agarwal S."/>
            <person name="Srivastava S."/>
            <person name="Singh M."/>
            <person name="Sahoo L."/>
            <person name="Jayasankar P."/>
            <person name="Meher P.K."/>
            <person name="Koringa P.G."/>
            <person name="Iquebal M.A."/>
            <person name="Das S.P."/>
            <person name="Bit A."/>
            <person name="Patnaik S."/>
            <person name="Patel N."/>
            <person name="Shah T.M."/>
            <person name="Hinsu A."/>
            <person name="Jena J.K."/>
        </authorList>
    </citation>
    <scope>NUCLEOTIDE SEQUENCE</scope>
    <source>
        <strain evidence="1">CIFAMagur01</strain>
        <tissue evidence="1">Testis</tissue>
    </source>
</reference>
<sequence length="73" mass="8500">LLNELKQVTFTLDNQTFYFNASGDFVNGYDLMNWAQNKSDGHRHLKVVGGYNLEQEQINIDEAIQWYNSNSNK</sequence>
<proteinExistence type="predicted"/>
<dbReference type="AlphaFoldDB" id="A0A8J4X9F3"/>
<dbReference type="SUPFAM" id="SSF53822">
    <property type="entry name" value="Periplasmic binding protein-like I"/>
    <property type="match status" value="1"/>
</dbReference>
<dbReference type="OrthoDB" id="10528603at2759"/>
<organism evidence="1 2">
    <name type="scientific">Clarias magur</name>
    <name type="common">Asian catfish</name>
    <name type="synonym">Macropteronotus magur</name>
    <dbReference type="NCBI Taxonomy" id="1594786"/>
    <lineage>
        <taxon>Eukaryota</taxon>
        <taxon>Metazoa</taxon>
        <taxon>Chordata</taxon>
        <taxon>Craniata</taxon>
        <taxon>Vertebrata</taxon>
        <taxon>Euteleostomi</taxon>
        <taxon>Actinopterygii</taxon>
        <taxon>Neopterygii</taxon>
        <taxon>Teleostei</taxon>
        <taxon>Ostariophysi</taxon>
        <taxon>Siluriformes</taxon>
        <taxon>Clariidae</taxon>
        <taxon>Clarias</taxon>
    </lineage>
</organism>
<name>A0A8J4X9F3_CLAMG</name>
<keyword evidence="1" id="KW-0675">Receptor</keyword>
<feature type="non-terminal residue" evidence="1">
    <location>
        <position position="1"/>
    </location>
</feature>
<gene>
    <name evidence="1" type="ORF">DAT39_020885</name>
</gene>
<protein>
    <submittedName>
        <fullName evidence="1">G-protein coupled receptor family C group 6 member A-like</fullName>
    </submittedName>
</protein>
<feature type="non-terminal residue" evidence="1">
    <location>
        <position position="73"/>
    </location>
</feature>
<dbReference type="EMBL" id="QNUK01000815">
    <property type="protein sequence ID" value="KAF5889410.1"/>
    <property type="molecule type" value="Genomic_DNA"/>
</dbReference>
<dbReference type="Proteomes" id="UP000727407">
    <property type="component" value="Unassembled WGS sequence"/>
</dbReference>
<evidence type="ECO:0000313" key="2">
    <source>
        <dbReference type="Proteomes" id="UP000727407"/>
    </source>
</evidence>
<evidence type="ECO:0000313" key="1">
    <source>
        <dbReference type="EMBL" id="KAF5889410.1"/>
    </source>
</evidence>
<comment type="caution">
    <text evidence="1">The sequence shown here is derived from an EMBL/GenBank/DDBJ whole genome shotgun (WGS) entry which is preliminary data.</text>
</comment>